<evidence type="ECO:0000313" key="5">
    <source>
        <dbReference type="EMBL" id="MCP8937956.1"/>
    </source>
</evidence>
<evidence type="ECO:0000259" key="4">
    <source>
        <dbReference type="PROSITE" id="PS50995"/>
    </source>
</evidence>
<organism evidence="5 6">
    <name type="scientific">Alsobacter ponti</name>
    <dbReference type="NCBI Taxonomy" id="2962936"/>
    <lineage>
        <taxon>Bacteria</taxon>
        <taxon>Pseudomonadati</taxon>
        <taxon>Pseudomonadota</taxon>
        <taxon>Alphaproteobacteria</taxon>
        <taxon>Hyphomicrobiales</taxon>
        <taxon>Alsobacteraceae</taxon>
        <taxon>Alsobacter</taxon>
    </lineage>
</organism>
<sequence>MTESRNRGSARAARREPIIAEEGAAALDLESRLRDDHHQSVRLWLRLLSCTNIIAAELRRRLREQFDCTLSRFDLMAQLERAPEGLSMSEISRRMMVTNAAITGLAERLVKDGHVERSGDAADRRAVRIRLTPAGRDYFLAMAHRHEAWVVELFSGLSETQKGQLRDLTAELKTQLRR</sequence>
<evidence type="ECO:0000256" key="3">
    <source>
        <dbReference type="ARBA" id="ARBA00023163"/>
    </source>
</evidence>
<keyword evidence="3" id="KW-0804">Transcription</keyword>
<feature type="domain" description="HTH marR-type" evidence="4">
    <location>
        <begin position="40"/>
        <end position="174"/>
    </location>
</feature>
<dbReference type="InterPro" id="IPR039422">
    <property type="entry name" value="MarR/SlyA-like"/>
</dbReference>
<dbReference type="PROSITE" id="PS01117">
    <property type="entry name" value="HTH_MARR_1"/>
    <property type="match status" value="1"/>
</dbReference>
<evidence type="ECO:0000256" key="1">
    <source>
        <dbReference type="ARBA" id="ARBA00023015"/>
    </source>
</evidence>
<dbReference type="Proteomes" id="UP001205890">
    <property type="component" value="Unassembled WGS sequence"/>
</dbReference>
<protein>
    <submittedName>
        <fullName evidence="5">MarR family transcriptional regulator</fullName>
    </submittedName>
</protein>
<dbReference type="PROSITE" id="PS50995">
    <property type="entry name" value="HTH_MARR_2"/>
    <property type="match status" value="1"/>
</dbReference>
<dbReference type="PRINTS" id="PR00598">
    <property type="entry name" value="HTHMARR"/>
</dbReference>
<dbReference type="PANTHER" id="PTHR33164">
    <property type="entry name" value="TRANSCRIPTIONAL REGULATOR, MARR FAMILY"/>
    <property type="match status" value="1"/>
</dbReference>
<evidence type="ECO:0000256" key="2">
    <source>
        <dbReference type="ARBA" id="ARBA00023125"/>
    </source>
</evidence>
<accession>A0ABT1LAG3</accession>
<keyword evidence="2" id="KW-0238">DNA-binding</keyword>
<keyword evidence="6" id="KW-1185">Reference proteome</keyword>
<dbReference type="Gene3D" id="1.10.10.10">
    <property type="entry name" value="Winged helix-like DNA-binding domain superfamily/Winged helix DNA-binding domain"/>
    <property type="match status" value="1"/>
</dbReference>
<dbReference type="PANTHER" id="PTHR33164:SF43">
    <property type="entry name" value="HTH-TYPE TRANSCRIPTIONAL REPRESSOR YETL"/>
    <property type="match status" value="1"/>
</dbReference>
<dbReference type="InterPro" id="IPR000835">
    <property type="entry name" value="HTH_MarR-typ"/>
</dbReference>
<dbReference type="InterPro" id="IPR036388">
    <property type="entry name" value="WH-like_DNA-bd_sf"/>
</dbReference>
<dbReference type="RefSeq" id="WP_254739397.1">
    <property type="nucleotide sequence ID" value="NZ_JANCLU010000004.1"/>
</dbReference>
<dbReference type="EMBL" id="JANCLU010000004">
    <property type="protein sequence ID" value="MCP8937956.1"/>
    <property type="molecule type" value="Genomic_DNA"/>
</dbReference>
<dbReference type="Pfam" id="PF12802">
    <property type="entry name" value="MarR_2"/>
    <property type="match status" value="1"/>
</dbReference>
<name>A0ABT1LAG3_9HYPH</name>
<evidence type="ECO:0000313" key="6">
    <source>
        <dbReference type="Proteomes" id="UP001205890"/>
    </source>
</evidence>
<reference evidence="5 6" key="1">
    <citation type="submission" date="2022-07" db="EMBL/GenBank/DDBJ databases">
        <authorList>
            <person name="Li W.-J."/>
            <person name="Deng Q.-Q."/>
        </authorList>
    </citation>
    <scope>NUCLEOTIDE SEQUENCE [LARGE SCALE GENOMIC DNA]</scope>
    <source>
        <strain evidence="5 6">SYSU M60028</strain>
    </source>
</reference>
<proteinExistence type="predicted"/>
<dbReference type="SUPFAM" id="SSF46785">
    <property type="entry name" value="Winged helix' DNA-binding domain"/>
    <property type="match status" value="1"/>
</dbReference>
<dbReference type="SMART" id="SM00347">
    <property type="entry name" value="HTH_MARR"/>
    <property type="match status" value="1"/>
</dbReference>
<keyword evidence="1" id="KW-0805">Transcription regulation</keyword>
<dbReference type="InterPro" id="IPR036390">
    <property type="entry name" value="WH_DNA-bd_sf"/>
</dbReference>
<gene>
    <name evidence="5" type="ORF">NK718_05465</name>
</gene>
<comment type="caution">
    <text evidence="5">The sequence shown here is derived from an EMBL/GenBank/DDBJ whole genome shotgun (WGS) entry which is preliminary data.</text>
</comment>
<dbReference type="InterPro" id="IPR023187">
    <property type="entry name" value="Tscrpt_reg_MarR-type_CS"/>
</dbReference>